<dbReference type="Pfam" id="PF08843">
    <property type="entry name" value="AbiEii"/>
    <property type="match status" value="1"/>
</dbReference>
<gene>
    <name evidence="1" type="ORF">B1B_10608</name>
</gene>
<organism evidence="1">
    <name type="scientific">mine drainage metagenome</name>
    <dbReference type="NCBI Taxonomy" id="410659"/>
    <lineage>
        <taxon>unclassified sequences</taxon>
        <taxon>metagenomes</taxon>
        <taxon>ecological metagenomes</taxon>
    </lineage>
</organism>
<dbReference type="InterPro" id="IPR014942">
    <property type="entry name" value="AbiEii"/>
</dbReference>
<comment type="caution">
    <text evidence="1">The sequence shown here is derived from an EMBL/GenBank/DDBJ whole genome shotgun (WGS) entry which is preliminary data.</text>
</comment>
<reference evidence="1" key="2">
    <citation type="journal article" date="2014" name="ISME J.">
        <title>Microbial stratification in low pH oxic and suboxic macroscopic growths along an acid mine drainage.</title>
        <authorList>
            <person name="Mendez-Garcia C."/>
            <person name="Mesa V."/>
            <person name="Sprenger R.R."/>
            <person name="Richter M."/>
            <person name="Diez M.S."/>
            <person name="Solano J."/>
            <person name="Bargiela R."/>
            <person name="Golyshina O.V."/>
            <person name="Manteca A."/>
            <person name="Ramos J.L."/>
            <person name="Gallego J.R."/>
            <person name="Llorente I."/>
            <person name="Martins Dos Santos V.A."/>
            <person name="Jensen O.N."/>
            <person name="Pelaez A.I."/>
            <person name="Sanchez J."/>
            <person name="Ferrer M."/>
        </authorList>
    </citation>
    <scope>NUCLEOTIDE SEQUENCE</scope>
</reference>
<dbReference type="EMBL" id="AUZY01006912">
    <property type="protein sequence ID" value="EQD52732.1"/>
    <property type="molecule type" value="Genomic_DNA"/>
</dbReference>
<evidence type="ECO:0000313" key="1">
    <source>
        <dbReference type="EMBL" id="EQD52732.1"/>
    </source>
</evidence>
<dbReference type="AlphaFoldDB" id="T1A6X8"/>
<accession>T1A6X8</accession>
<dbReference type="Gene3D" id="3.10.450.620">
    <property type="entry name" value="JHP933, nucleotidyltransferase-like core domain"/>
    <property type="match status" value="1"/>
</dbReference>
<protein>
    <submittedName>
        <fullName evidence="1">Protein containing DUF1814</fullName>
    </submittedName>
</protein>
<proteinExistence type="predicted"/>
<sequence>MMAFQYTSLLETAGRLAKAHNASVPAVMKELLHYEILQALVESGVADNLVFQGGTALHLCHGGVRYSEDLDFAGGVNFDSAQMAPFVRELEKTAGRHYGLHMEVTAHLPDPHDKVPVARWKAKIRLPDVSRDAKQSYFIHTEVASIPAHTSVVVVARSSVIEVMPQAYRAIALKTETKEEIFADKLIALGARTYVKQRDLWDIHMLVQGGVTPRDDLVWRKMADYGLDSTAFLQRLSARADQLNGAEAKRAFRGEMLRFLDAPKQRLLADDAVVDGLLSVVEQSARRAIRSLMEYPAHPVPAVDMDSTIRSNPRSDMHAITSIAAYHVELGHLSRDIEAFNKRPEVMNAFQDSDKYGISISIALQMIFDQHPKLGEMFQRLKGRVMALPDQMIQAAKTMQALSTRQRSAAQTALQKDVDVIYRLCERWPSAGIDSKLGQTTSKPTVTPGKS</sequence>
<reference evidence="1" key="1">
    <citation type="submission" date="2013-08" db="EMBL/GenBank/DDBJ databases">
        <authorList>
            <person name="Mendez C."/>
            <person name="Richter M."/>
            <person name="Ferrer M."/>
            <person name="Sanchez J."/>
        </authorList>
    </citation>
    <scope>NUCLEOTIDE SEQUENCE</scope>
</reference>
<name>T1A6X8_9ZZZZ</name>